<dbReference type="KEGG" id="msv:Mesil_0211"/>
<feature type="chain" id="PRO_5003093434" evidence="1">
    <location>
        <begin position="18"/>
        <end position="155"/>
    </location>
</feature>
<dbReference type="STRING" id="526227.Mesil_0211"/>
<protein>
    <submittedName>
        <fullName evidence="2">Uncharacterized protein</fullName>
    </submittedName>
</protein>
<gene>
    <name evidence="2" type="ordered locus">Mesil_0211</name>
</gene>
<dbReference type="AlphaFoldDB" id="D7BHB7"/>
<dbReference type="EMBL" id="CP002042">
    <property type="protein sequence ID" value="ADH62155.1"/>
    <property type="molecule type" value="Genomic_DNA"/>
</dbReference>
<feature type="signal peptide" evidence="1">
    <location>
        <begin position="1"/>
        <end position="17"/>
    </location>
</feature>
<sequence length="155" mass="16576">MKRIWMILGLLLSPVLAQFQLPGANSPDPCKLLSATEVAAATGAKLESSTPANQAVQGMVGLPVLMCLWSGEGVEVKLDINIIYPKGAPKLGENPTPLKDTALGEGAFYTREGKERVFLYAQGFSLMVLHPKKAPLEIALELARKVAPRLKKAGP</sequence>
<evidence type="ECO:0000313" key="3">
    <source>
        <dbReference type="Proteomes" id="UP000001916"/>
    </source>
</evidence>
<reference evidence="2 3" key="1">
    <citation type="journal article" date="2010" name="Stand. Genomic Sci.">
        <title>Complete genome sequence of Meiothermus silvanus type strain (VI-R2).</title>
        <authorList>
            <person name="Sikorski J."/>
            <person name="Tindall B.J."/>
            <person name="Lowry S."/>
            <person name="Lucas S."/>
            <person name="Nolan M."/>
            <person name="Copeland A."/>
            <person name="Glavina Del Rio T."/>
            <person name="Tice H."/>
            <person name="Cheng J.F."/>
            <person name="Han C."/>
            <person name="Pitluck S."/>
            <person name="Liolios K."/>
            <person name="Ivanova N."/>
            <person name="Mavromatis K."/>
            <person name="Mikhailova N."/>
            <person name="Pati A."/>
            <person name="Goodwin L."/>
            <person name="Chen A."/>
            <person name="Palaniappan K."/>
            <person name="Land M."/>
            <person name="Hauser L."/>
            <person name="Chang Y.J."/>
            <person name="Jeffries C.D."/>
            <person name="Rohde M."/>
            <person name="Goker M."/>
            <person name="Woyke T."/>
            <person name="Bristow J."/>
            <person name="Eisen J.A."/>
            <person name="Markowitz V."/>
            <person name="Hugenholtz P."/>
            <person name="Kyrpides N.C."/>
            <person name="Klenk H.P."/>
            <person name="Lapidus A."/>
        </authorList>
    </citation>
    <scope>NUCLEOTIDE SEQUENCE [LARGE SCALE GENOMIC DNA]</scope>
    <source>
        <strain evidence="3">ATCC 700542 / DSM 9946 / VI-R2</strain>
    </source>
</reference>
<dbReference type="RefSeq" id="WP_013156762.1">
    <property type="nucleotide sequence ID" value="NC_014212.1"/>
</dbReference>
<evidence type="ECO:0000313" key="2">
    <source>
        <dbReference type="EMBL" id="ADH62155.1"/>
    </source>
</evidence>
<evidence type="ECO:0000256" key="1">
    <source>
        <dbReference type="SAM" id="SignalP"/>
    </source>
</evidence>
<name>D7BHB7_ALLS1</name>
<keyword evidence="1" id="KW-0732">Signal</keyword>
<dbReference type="HOGENOM" id="CLU_1693408_0_0_0"/>
<dbReference type="Proteomes" id="UP000001916">
    <property type="component" value="Chromosome"/>
</dbReference>
<proteinExistence type="predicted"/>
<organism evidence="2 3">
    <name type="scientific">Allomeiothermus silvanus (strain ATCC 700542 / DSM 9946 / NBRC 106475 / NCIMB 13440 / VI-R2)</name>
    <name type="common">Thermus silvanus</name>
    <dbReference type="NCBI Taxonomy" id="526227"/>
    <lineage>
        <taxon>Bacteria</taxon>
        <taxon>Thermotogati</taxon>
        <taxon>Deinococcota</taxon>
        <taxon>Deinococci</taxon>
        <taxon>Thermales</taxon>
        <taxon>Thermaceae</taxon>
        <taxon>Allomeiothermus</taxon>
    </lineage>
</organism>
<keyword evidence="3" id="KW-1185">Reference proteome</keyword>
<accession>D7BHB7</accession>